<reference evidence="2" key="1">
    <citation type="submission" date="2016-10" db="EMBL/GenBank/DDBJ databases">
        <authorList>
            <person name="Varghese N."/>
            <person name="Submissions S."/>
        </authorList>
    </citation>
    <scope>NUCLEOTIDE SEQUENCE [LARGE SCALE GENOMIC DNA]</scope>
    <source>
        <strain evidence="2">KCTC 32247</strain>
    </source>
</reference>
<dbReference type="EMBL" id="LT629751">
    <property type="protein sequence ID" value="SDR74450.1"/>
    <property type="molecule type" value="Genomic_DNA"/>
</dbReference>
<keyword evidence="1" id="KW-0418">Kinase</keyword>
<dbReference type="AlphaFoldDB" id="A0A1H1LJE9"/>
<organism evidence="1 2">
    <name type="scientific">Pseudomonas oryzae</name>
    <dbReference type="NCBI Taxonomy" id="1392877"/>
    <lineage>
        <taxon>Bacteria</taxon>
        <taxon>Pseudomonadati</taxon>
        <taxon>Pseudomonadota</taxon>
        <taxon>Gammaproteobacteria</taxon>
        <taxon>Pseudomonadales</taxon>
        <taxon>Pseudomonadaceae</taxon>
        <taxon>Pseudomonas</taxon>
    </lineage>
</organism>
<gene>
    <name evidence="1" type="ORF">SAMN05216221_0181</name>
</gene>
<name>A0A1H1LJE9_9PSED</name>
<dbReference type="GO" id="GO:0016301">
    <property type="term" value="F:kinase activity"/>
    <property type="evidence" value="ECO:0007669"/>
    <property type="project" value="UniProtKB-KW"/>
</dbReference>
<proteinExistence type="predicted"/>
<sequence length="232" mass="26840">MSSVLARLPGLPQPDEFERWLDLPGEWVEAPNQRRGGQSGVQRLRTLDGRLLYRKQQVDHCYRDWRHPFGEPTVLREQRALQAFAALGVRVPQLVYCATRRQAGRQQALLVTAALDGFDSLEAIYARGEAQHWDDALRARIFRQLGGLLARLHRARWQHGCLYAKHIFLRIDAHGWVELALLDLEKSRRRLTRRLAARHDLRQLRRHSSWGAAEWESLEHGYLQAGGQHLEG</sequence>
<dbReference type="Pfam" id="PF06293">
    <property type="entry name" value="Kdo"/>
    <property type="match status" value="1"/>
</dbReference>
<evidence type="ECO:0000313" key="1">
    <source>
        <dbReference type="EMBL" id="SDR74450.1"/>
    </source>
</evidence>
<keyword evidence="2" id="KW-1185">Reference proteome</keyword>
<evidence type="ECO:0000313" key="2">
    <source>
        <dbReference type="Proteomes" id="UP000243359"/>
    </source>
</evidence>
<dbReference type="OrthoDB" id="5405319at2"/>
<protein>
    <submittedName>
        <fullName evidence="1">Lipopolysaccharide kinase (Kdo/WaaP) family protein</fullName>
    </submittedName>
</protein>
<dbReference type="RefSeq" id="WP_090347178.1">
    <property type="nucleotide sequence ID" value="NZ_LT629751.1"/>
</dbReference>
<keyword evidence="1" id="KW-0808">Transferase</keyword>
<accession>A0A1H1LJE9</accession>
<dbReference type="SUPFAM" id="SSF56112">
    <property type="entry name" value="Protein kinase-like (PK-like)"/>
    <property type="match status" value="1"/>
</dbReference>
<dbReference type="Proteomes" id="UP000243359">
    <property type="component" value="Chromosome I"/>
</dbReference>
<dbReference type="PIRSF" id="PIRSF026326">
    <property type="entry name" value="InaA"/>
    <property type="match status" value="1"/>
</dbReference>
<dbReference type="InterPro" id="IPR027023">
    <property type="entry name" value="Put_LipoPS_kinase_InaA"/>
</dbReference>
<dbReference type="InterPro" id="IPR011009">
    <property type="entry name" value="Kinase-like_dom_sf"/>
</dbReference>
<dbReference type="STRING" id="1392877.SAMN05216221_0181"/>